<protein>
    <recommendedName>
        <fullName evidence="6">SLC26A/SulP transporter domain-containing protein</fullName>
    </recommendedName>
</protein>
<evidence type="ECO:0000256" key="4">
    <source>
        <dbReference type="ARBA" id="ARBA00023136"/>
    </source>
</evidence>
<dbReference type="AlphaFoldDB" id="K0RM69"/>
<gene>
    <name evidence="7" type="ORF">THAOC_31044</name>
</gene>
<sequence length="466" mass="48120">MSHIPEYEEIGPSQDVISGAIMAATSVPQLIAYAELVGYAGYRGLTTAGAPLFVFGAATGSPWMNAGVTSLTAAMAKTDLNGENYLAKYGEEQYVELVAAYSLYVGMASVLMAFVGFGRMASYVPTSVKVGFKWGCELGVFASALPNGLYAFGSTLKATVAASAFGEVVASVKQTIPGATGISGCANIVFALTHPQTWSASAASIFFCCTVFVMHSKAYLPKSLPPGSEVVMATAAATAYSIYNNYDGGVVGEIPTIDSDAGLSFLGGTIRVPVELMDIKALLSVPIAERCFGGSLAKLLVTAGVFSAINFLSIVGICSGFESDNGVKWSASRELVAQGVSNLAAAASGSAPVSGSMSRSLVSRMTGASSQFACLTTALLWIYMMPYMSVMSPTPKAALSAVIVSAVVKNVFLPKKIMALRGVDFVVGASTAACTAITSPTLGFGAGLILHVLARVLVPQTKEKKQ</sequence>
<keyword evidence="3 5" id="KW-1133">Transmembrane helix</keyword>
<evidence type="ECO:0000313" key="8">
    <source>
        <dbReference type="Proteomes" id="UP000266841"/>
    </source>
</evidence>
<dbReference type="Pfam" id="PF00916">
    <property type="entry name" value="Sulfate_transp"/>
    <property type="match status" value="1"/>
</dbReference>
<dbReference type="eggNOG" id="KOG0236">
    <property type="taxonomic scope" value="Eukaryota"/>
</dbReference>
<dbReference type="GO" id="GO:0016020">
    <property type="term" value="C:membrane"/>
    <property type="evidence" value="ECO:0007669"/>
    <property type="project" value="UniProtKB-SubCell"/>
</dbReference>
<reference evidence="7 8" key="1">
    <citation type="journal article" date="2012" name="Genome Biol.">
        <title>Genome and low-iron response of an oceanic diatom adapted to chronic iron limitation.</title>
        <authorList>
            <person name="Lommer M."/>
            <person name="Specht M."/>
            <person name="Roy A.S."/>
            <person name="Kraemer L."/>
            <person name="Andreson R."/>
            <person name="Gutowska M.A."/>
            <person name="Wolf J."/>
            <person name="Bergner S.V."/>
            <person name="Schilhabel M.B."/>
            <person name="Klostermeier U.C."/>
            <person name="Beiko R.G."/>
            <person name="Rosenstiel P."/>
            <person name="Hippler M."/>
            <person name="Laroche J."/>
        </authorList>
    </citation>
    <scope>NUCLEOTIDE SEQUENCE [LARGE SCALE GENOMIC DNA]</scope>
    <source>
        <strain evidence="7 8">CCMP1005</strain>
    </source>
</reference>
<dbReference type="PANTHER" id="PTHR11814">
    <property type="entry name" value="SULFATE TRANSPORTER"/>
    <property type="match status" value="1"/>
</dbReference>
<comment type="subcellular location">
    <subcellularLocation>
        <location evidence="1">Membrane</location>
        <topology evidence="1">Multi-pass membrane protein</topology>
    </subcellularLocation>
</comment>
<evidence type="ECO:0000313" key="7">
    <source>
        <dbReference type="EMBL" id="EJK50026.1"/>
    </source>
</evidence>
<organism evidence="7 8">
    <name type="scientific">Thalassiosira oceanica</name>
    <name type="common">Marine diatom</name>
    <dbReference type="NCBI Taxonomy" id="159749"/>
    <lineage>
        <taxon>Eukaryota</taxon>
        <taxon>Sar</taxon>
        <taxon>Stramenopiles</taxon>
        <taxon>Ochrophyta</taxon>
        <taxon>Bacillariophyta</taxon>
        <taxon>Coscinodiscophyceae</taxon>
        <taxon>Thalassiosirophycidae</taxon>
        <taxon>Thalassiosirales</taxon>
        <taxon>Thalassiosiraceae</taxon>
        <taxon>Thalassiosira</taxon>
    </lineage>
</organism>
<proteinExistence type="predicted"/>
<dbReference type="Proteomes" id="UP000266841">
    <property type="component" value="Unassembled WGS sequence"/>
</dbReference>
<evidence type="ECO:0000256" key="5">
    <source>
        <dbReference type="SAM" id="Phobius"/>
    </source>
</evidence>
<feature type="transmembrane region" description="Helical" evidence="5">
    <location>
        <begin position="98"/>
        <end position="117"/>
    </location>
</feature>
<name>K0RM69_THAOC</name>
<dbReference type="GO" id="GO:0055085">
    <property type="term" value="P:transmembrane transport"/>
    <property type="evidence" value="ECO:0007669"/>
    <property type="project" value="InterPro"/>
</dbReference>
<evidence type="ECO:0000256" key="2">
    <source>
        <dbReference type="ARBA" id="ARBA00022692"/>
    </source>
</evidence>
<evidence type="ECO:0000256" key="1">
    <source>
        <dbReference type="ARBA" id="ARBA00004141"/>
    </source>
</evidence>
<evidence type="ECO:0000259" key="6">
    <source>
        <dbReference type="Pfam" id="PF00916"/>
    </source>
</evidence>
<dbReference type="InterPro" id="IPR001902">
    <property type="entry name" value="SLC26A/SulP_fam"/>
</dbReference>
<dbReference type="OrthoDB" id="288203at2759"/>
<keyword evidence="4 5" id="KW-0472">Membrane</keyword>
<comment type="caution">
    <text evidence="7">The sequence shown here is derived from an EMBL/GenBank/DDBJ whole genome shotgun (WGS) entry which is preliminary data.</text>
</comment>
<keyword evidence="2 5" id="KW-0812">Transmembrane</keyword>
<feature type="domain" description="SLC26A/SulP transporter" evidence="6">
    <location>
        <begin position="14"/>
        <end position="424"/>
    </location>
</feature>
<evidence type="ECO:0000256" key="3">
    <source>
        <dbReference type="ARBA" id="ARBA00022989"/>
    </source>
</evidence>
<keyword evidence="8" id="KW-1185">Reference proteome</keyword>
<accession>K0RM69</accession>
<dbReference type="InterPro" id="IPR011547">
    <property type="entry name" value="SLC26A/SulP_dom"/>
</dbReference>
<feature type="transmembrane region" description="Helical" evidence="5">
    <location>
        <begin position="425"/>
        <end position="454"/>
    </location>
</feature>
<dbReference type="OMA" id="VKCAVMA"/>
<dbReference type="EMBL" id="AGNL01044255">
    <property type="protein sequence ID" value="EJK50026.1"/>
    <property type="molecule type" value="Genomic_DNA"/>
</dbReference>
<feature type="transmembrane region" description="Helical" evidence="5">
    <location>
        <begin position="365"/>
        <end position="385"/>
    </location>
</feature>